<organism evidence="3">
    <name type="scientific">Hymenolepis diminuta</name>
    <name type="common">Rat tapeworm</name>
    <dbReference type="NCBI Taxonomy" id="6216"/>
    <lineage>
        <taxon>Eukaryota</taxon>
        <taxon>Metazoa</taxon>
        <taxon>Spiralia</taxon>
        <taxon>Lophotrochozoa</taxon>
        <taxon>Platyhelminthes</taxon>
        <taxon>Cestoda</taxon>
        <taxon>Eucestoda</taxon>
        <taxon>Cyclophyllidea</taxon>
        <taxon>Hymenolepididae</taxon>
        <taxon>Hymenolepis</taxon>
    </lineage>
</organism>
<reference evidence="1 2" key="2">
    <citation type="submission" date="2018-11" db="EMBL/GenBank/DDBJ databases">
        <authorList>
            <consortium name="Pathogen Informatics"/>
        </authorList>
    </citation>
    <scope>NUCLEOTIDE SEQUENCE [LARGE SCALE GENOMIC DNA]</scope>
</reference>
<gene>
    <name evidence="1" type="ORF">HDID_LOCUS6109</name>
</gene>
<dbReference type="AlphaFoldDB" id="A0A0R3SME6"/>
<protein>
    <submittedName>
        <fullName evidence="3">E3 ubiquitin-protein ligase</fullName>
    </submittedName>
</protein>
<evidence type="ECO:0000313" key="1">
    <source>
        <dbReference type="EMBL" id="VDL58427.1"/>
    </source>
</evidence>
<dbReference type="EMBL" id="UYSG01004230">
    <property type="protein sequence ID" value="VDL58427.1"/>
    <property type="molecule type" value="Genomic_DNA"/>
</dbReference>
<accession>A0A0R3SME6</accession>
<proteinExistence type="predicted"/>
<reference evidence="3" key="1">
    <citation type="submission" date="2017-02" db="UniProtKB">
        <authorList>
            <consortium name="WormBaseParasite"/>
        </authorList>
    </citation>
    <scope>IDENTIFICATION</scope>
</reference>
<name>A0A0R3SME6_HYMDI</name>
<dbReference type="OrthoDB" id="15304at2759"/>
<dbReference type="STRING" id="6216.A0A0R3SME6"/>
<evidence type="ECO:0000313" key="2">
    <source>
        <dbReference type="Proteomes" id="UP000274504"/>
    </source>
</evidence>
<sequence length="251" mass="28063">MRHGGGGMSRWMVSCPLCRRDVHFLLPLHANYDPENRQSPISPSSLPLSPHLATSGMFPSASTEFATLTTASREQFNSLPTTDTQPKTFISILRNRLEGLPPEPHSIWSNLVGGTDEDPQQRFRLVAGLISGVSEVAILLRSQFESELSVLLVYPNLYRSIARRCLFRETMNYLRHVYSSPSNILSLVESLSPNSLLSTSSVSSSSIPQNFAIFNDPVDVLMILLPHVWPDEGMQSAFFIYLLFFPSNITY</sequence>
<evidence type="ECO:0000313" key="3">
    <source>
        <dbReference type="WBParaSite" id="HDID_0000611101-mRNA-1"/>
    </source>
</evidence>
<dbReference type="Proteomes" id="UP000274504">
    <property type="component" value="Unassembled WGS sequence"/>
</dbReference>
<dbReference type="WBParaSite" id="HDID_0000611101-mRNA-1">
    <property type="protein sequence ID" value="HDID_0000611101-mRNA-1"/>
    <property type="gene ID" value="HDID_0000611101"/>
</dbReference>